<gene>
    <name evidence="1" type="ORF">NTEN_LOCUS19630</name>
</gene>
<proteinExistence type="predicted"/>
<feature type="non-terminal residue" evidence="1">
    <location>
        <position position="1"/>
    </location>
</feature>
<evidence type="ECO:0000313" key="2">
    <source>
        <dbReference type="Proteomes" id="UP000479000"/>
    </source>
</evidence>
<keyword evidence="2" id="KW-1185">Reference proteome</keyword>
<accession>A0A6H5HEU4</accession>
<name>A0A6H5HEU4_9HEMI</name>
<protein>
    <submittedName>
        <fullName evidence="1">Uncharacterized protein</fullName>
    </submittedName>
</protein>
<dbReference type="AlphaFoldDB" id="A0A6H5HEU4"/>
<evidence type="ECO:0000313" key="1">
    <source>
        <dbReference type="EMBL" id="CAB0015290.1"/>
    </source>
</evidence>
<organism evidence="1 2">
    <name type="scientific">Nesidiocoris tenuis</name>
    <dbReference type="NCBI Taxonomy" id="355587"/>
    <lineage>
        <taxon>Eukaryota</taxon>
        <taxon>Metazoa</taxon>
        <taxon>Ecdysozoa</taxon>
        <taxon>Arthropoda</taxon>
        <taxon>Hexapoda</taxon>
        <taxon>Insecta</taxon>
        <taxon>Pterygota</taxon>
        <taxon>Neoptera</taxon>
        <taxon>Paraneoptera</taxon>
        <taxon>Hemiptera</taxon>
        <taxon>Heteroptera</taxon>
        <taxon>Panheteroptera</taxon>
        <taxon>Cimicomorpha</taxon>
        <taxon>Miridae</taxon>
        <taxon>Dicyphina</taxon>
        <taxon>Nesidiocoris</taxon>
    </lineage>
</organism>
<dbReference type="EMBL" id="CADCXU010028861">
    <property type="protein sequence ID" value="CAB0015290.1"/>
    <property type="molecule type" value="Genomic_DNA"/>
</dbReference>
<sequence>AYLHIEGVPPHPGCTSTSWAYLHFQGLEYQQFSYEDSVFSLIPTPDLLISIVVSKGQSPTSDTMTTSDNKLTNLKGKAFLTILNC</sequence>
<reference evidence="1 2" key="1">
    <citation type="submission" date="2020-02" db="EMBL/GenBank/DDBJ databases">
        <authorList>
            <person name="Ferguson B K."/>
        </authorList>
    </citation>
    <scope>NUCLEOTIDE SEQUENCE [LARGE SCALE GENOMIC DNA]</scope>
</reference>
<dbReference type="Proteomes" id="UP000479000">
    <property type="component" value="Unassembled WGS sequence"/>
</dbReference>